<gene>
    <name evidence="3" type="ORF">OO017_15190</name>
</gene>
<dbReference type="PROSITE" id="PS51257">
    <property type="entry name" value="PROKAR_LIPOPROTEIN"/>
    <property type="match status" value="1"/>
</dbReference>
<evidence type="ECO:0000313" key="3">
    <source>
        <dbReference type="EMBL" id="MCX2741303.1"/>
    </source>
</evidence>
<dbReference type="EMBL" id="JAPFQO010000010">
    <property type="protein sequence ID" value="MCX2741303.1"/>
    <property type="molecule type" value="Genomic_DNA"/>
</dbReference>
<feature type="signal peptide" evidence="2">
    <location>
        <begin position="1"/>
        <end position="23"/>
    </location>
</feature>
<feature type="compositionally biased region" description="Polar residues" evidence="1">
    <location>
        <begin position="58"/>
        <end position="75"/>
    </location>
</feature>
<dbReference type="Proteomes" id="UP001207228">
    <property type="component" value="Unassembled WGS sequence"/>
</dbReference>
<keyword evidence="4" id="KW-1185">Reference proteome</keyword>
<evidence type="ECO:0000313" key="4">
    <source>
        <dbReference type="Proteomes" id="UP001207228"/>
    </source>
</evidence>
<reference evidence="3 4" key="1">
    <citation type="submission" date="2022-11" db="EMBL/GenBank/DDBJ databases">
        <title>The characterization of three novel Bacteroidetes species and genomic analysis of their roles in tidal elemental geochemical cycles.</title>
        <authorList>
            <person name="Ma K.-J."/>
        </authorList>
    </citation>
    <scope>NUCLEOTIDE SEQUENCE [LARGE SCALE GENOMIC DNA]</scope>
    <source>
        <strain evidence="3 4">M82</strain>
    </source>
</reference>
<evidence type="ECO:0000256" key="2">
    <source>
        <dbReference type="SAM" id="SignalP"/>
    </source>
</evidence>
<dbReference type="RefSeq" id="WP_266053452.1">
    <property type="nucleotide sequence ID" value="NZ_JAPFQO010000010.1"/>
</dbReference>
<feature type="region of interest" description="Disordered" evidence="1">
    <location>
        <begin position="23"/>
        <end position="75"/>
    </location>
</feature>
<proteinExistence type="predicted"/>
<accession>A0ABT3RIH8</accession>
<evidence type="ECO:0000256" key="1">
    <source>
        <dbReference type="SAM" id="MobiDB-lite"/>
    </source>
</evidence>
<feature type="chain" id="PRO_5045563631" evidence="2">
    <location>
        <begin position="24"/>
        <end position="75"/>
    </location>
</feature>
<protein>
    <submittedName>
        <fullName evidence="3">Uncharacterized protein</fullName>
    </submittedName>
</protein>
<keyword evidence="2" id="KW-0732">Signal</keyword>
<comment type="caution">
    <text evidence="3">The sequence shown here is derived from an EMBL/GenBank/DDBJ whole genome shotgun (WGS) entry which is preliminary data.</text>
</comment>
<feature type="compositionally biased region" description="Acidic residues" evidence="1">
    <location>
        <begin position="32"/>
        <end position="46"/>
    </location>
</feature>
<sequence>MKRTYAFILAGSMLAATSLTSCGTENTTGVETETETTDVDGMENEDMNNGTMMDESVSDTTMEGTAGDTMSTTGN</sequence>
<name>A0ABT3RIH8_9BACT</name>
<organism evidence="3 4">
    <name type="scientific">Pontibacter anaerobius</name>
    <dbReference type="NCBI Taxonomy" id="2993940"/>
    <lineage>
        <taxon>Bacteria</taxon>
        <taxon>Pseudomonadati</taxon>
        <taxon>Bacteroidota</taxon>
        <taxon>Cytophagia</taxon>
        <taxon>Cytophagales</taxon>
        <taxon>Hymenobacteraceae</taxon>
        <taxon>Pontibacter</taxon>
    </lineage>
</organism>